<organism evidence="2 3">
    <name type="scientific">Microbacterium resistens</name>
    <dbReference type="NCBI Taxonomy" id="156977"/>
    <lineage>
        <taxon>Bacteria</taxon>
        <taxon>Bacillati</taxon>
        <taxon>Actinomycetota</taxon>
        <taxon>Actinomycetes</taxon>
        <taxon>Micrococcales</taxon>
        <taxon>Microbacteriaceae</taxon>
        <taxon>Microbacterium</taxon>
    </lineage>
</organism>
<sequence length="99" mass="10537">MPLNQYDPVVGDPAPAFDPLRLCVFTTIAVIACVLGPIAVLVFAVVAILGYARARRGGLLRSRCKLGDTRVVLAYLSVVAVAAAVAIPFWIGMWIRVLG</sequence>
<protein>
    <recommendedName>
        <fullName evidence="4">DUF4190 domain-containing protein</fullName>
    </recommendedName>
</protein>
<keyword evidence="1" id="KW-0812">Transmembrane</keyword>
<reference evidence="2 3" key="1">
    <citation type="submission" date="2023-01" db="EMBL/GenBank/DDBJ databases">
        <title>Characterization of estradiol degrading bacteria Microbacterium sp. MZT7 and reveal degrading genes through genome analysis.</title>
        <authorList>
            <person name="Hao P."/>
            <person name="Gao Y."/>
        </authorList>
    </citation>
    <scope>NUCLEOTIDE SEQUENCE [LARGE SCALE GENOMIC DNA]</scope>
    <source>
        <strain evidence="2 3">MZT7</strain>
    </source>
</reference>
<evidence type="ECO:0000313" key="2">
    <source>
        <dbReference type="EMBL" id="UGS28632.1"/>
    </source>
</evidence>
<keyword evidence="3" id="KW-1185">Reference proteome</keyword>
<name>A0ABY3RXL0_9MICO</name>
<evidence type="ECO:0000256" key="1">
    <source>
        <dbReference type="SAM" id="Phobius"/>
    </source>
</evidence>
<gene>
    <name evidence="2" type="ORF">K8F61_16600</name>
</gene>
<keyword evidence="1" id="KW-0472">Membrane</keyword>
<feature type="transmembrane region" description="Helical" evidence="1">
    <location>
        <begin position="72"/>
        <end position="95"/>
    </location>
</feature>
<dbReference type="Proteomes" id="UP001199642">
    <property type="component" value="Chromosome"/>
</dbReference>
<proteinExistence type="predicted"/>
<feature type="transmembrane region" description="Helical" evidence="1">
    <location>
        <begin position="24"/>
        <end position="51"/>
    </location>
</feature>
<keyword evidence="1" id="KW-1133">Transmembrane helix</keyword>
<dbReference type="EMBL" id="CP082781">
    <property type="protein sequence ID" value="UGS28632.1"/>
    <property type="molecule type" value="Genomic_DNA"/>
</dbReference>
<evidence type="ECO:0008006" key="4">
    <source>
        <dbReference type="Google" id="ProtNLM"/>
    </source>
</evidence>
<accession>A0ABY3RXL0</accession>
<evidence type="ECO:0000313" key="3">
    <source>
        <dbReference type="Proteomes" id="UP001199642"/>
    </source>
</evidence>